<dbReference type="Gene3D" id="2.170.270.10">
    <property type="entry name" value="SET domain"/>
    <property type="match status" value="1"/>
</dbReference>
<feature type="region of interest" description="Disordered" evidence="1">
    <location>
        <begin position="91"/>
        <end position="121"/>
    </location>
</feature>
<name>A0AA39WV88_9PEZI</name>
<sequence>MSSITTFPAPFSGKWKAGHWQAPGYAGKGPLQRLAHLNDMLGKAHDHHMAEKANNQLALDELHTTMNAPPYVCAVWVEEQLAAAAAAAALSEEGKKEKECREEGISSVTPSSLPEQGASARSSESSNCRFLQYVRLLVSSQKALPPPTLAEVDFLPENHITDTARAITSLAHTKEYPIIHRPDDAAPVALVNIPKGSTIYCEPAWLSLPLPLDPTVILTQYDALSASDQTLYDSLGHNTSTDFIKKKFPNIEETHPAVVDPSTKEHAIIATWLTHQDPGVRLPNAPGTRNQDNTSIYAHLHKHVRPSCAPNCNLVRDERYGSLVLRSARAIARGELLTYSPIPDYPLLTHEARARKLEDERGIPTCDCDLCCQLPPPATSSSPAGATGAVSPENKNEKGKDATAADSNASSTANPDAIPHTARLIIEPRRLQASFHWAAWRILRQPSWSPSTSPAINSRPSAQTIEALALQVDELLGGPDGGAVSPVQAWFRCDASYALQEAGDYRGAERWARMDLEADAVLLGLGHEGVWVSRMRVEQVRALV</sequence>
<proteinExistence type="predicted"/>
<gene>
    <name evidence="2" type="ORF">DIS24_g11285</name>
</gene>
<reference evidence="2" key="1">
    <citation type="submission" date="2023-06" db="EMBL/GenBank/DDBJ databases">
        <title>Multi-omics analyses reveal the molecular pathogenesis toolkit of Lasiodiplodia hormozganensis, a cross-kingdom pathogen.</title>
        <authorList>
            <person name="Felix C."/>
            <person name="Meneses R."/>
            <person name="Goncalves M.F.M."/>
            <person name="Tilleman L."/>
            <person name="Duarte A.S."/>
            <person name="Jorrin-Novo J.V."/>
            <person name="Van De Peer Y."/>
            <person name="Deforce D."/>
            <person name="Van Nieuwerburgh F."/>
            <person name="Esteves A.C."/>
            <person name="Alves A."/>
        </authorList>
    </citation>
    <scope>NUCLEOTIDE SEQUENCE</scope>
    <source>
        <strain evidence="2">CBS 339.90</strain>
    </source>
</reference>
<dbReference type="Proteomes" id="UP001175001">
    <property type="component" value="Unassembled WGS sequence"/>
</dbReference>
<dbReference type="InterPro" id="IPR046341">
    <property type="entry name" value="SET_dom_sf"/>
</dbReference>
<dbReference type="EMBL" id="JAUJDW010000154">
    <property type="protein sequence ID" value="KAK0622228.1"/>
    <property type="molecule type" value="Genomic_DNA"/>
</dbReference>
<feature type="compositionally biased region" description="Low complexity" evidence="1">
    <location>
        <begin position="404"/>
        <end position="416"/>
    </location>
</feature>
<dbReference type="SUPFAM" id="SSF82199">
    <property type="entry name" value="SET domain"/>
    <property type="match status" value="1"/>
</dbReference>
<evidence type="ECO:0000313" key="2">
    <source>
        <dbReference type="EMBL" id="KAK0622228.1"/>
    </source>
</evidence>
<evidence type="ECO:0000313" key="3">
    <source>
        <dbReference type="Proteomes" id="UP001175001"/>
    </source>
</evidence>
<feature type="compositionally biased region" description="Basic and acidic residues" evidence="1">
    <location>
        <begin position="92"/>
        <end position="104"/>
    </location>
</feature>
<feature type="compositionally biased region" description="Polar residues" evidence="1">
    <location>
        <begin position="106"/>
        <end position="121"/>
    </location>
</feature>
<accession>A0AA39WV88</accession>
<dbReference type="AlphaFoldDB" id="A0AA39WV88"/>
<protein>
    <recommendedName>
        <fullName evidence="4">SET domain-containing protein</fullName>
    </recommendedName>
</protein>
<keyword evidence="3" id="KW-1185">Reference proteome</keyword>
<feature type="compositionally biased region" description="Low complexity" evidence="1">
    <location>
        <begin position="379"/>
        <end position="392"/>
    </location>
</feature>
<comment type="caution">
    <text evidence="2">The sequence shown here is derived from an EMBL/GenBank/DDBJ whole genome shotgun (WGS) entry which is preliminary data.</text>
</comment>
<feature type="compositionally biased region" description="Basic and acidic residues" evidence="1">
    <location>
        <begin position="394"/>
        <end position="403"/>
    </location>
</feature>
<organism evidence="2 3">
    <name type="scientific">Lasiodiplodia hormozganensis</name>
    <dbReference type="NCBI Taxonomy" id="869390"/>
    <lineage>
        <taxon>Eukaryota</taxon>
        <taxon>Fungi</taxon>
        <taxon>Dikarya</taxon>
        <taxon>Ascomycota</taxon>
        <taxon>Pezizomycotina</taxon>
        <taxon>Dothideomycetes</taxon>
        <taxon>Dothideomycetes incertae sedis</taxon>
        <taxon>Botryosphaeriales</taxon>
        <taxon>Botryosphaeriaceae</taxon>
        <taxon>Lasiodiplodia</taxon>
    </lineage>
</organism>
<feature type="region of interest" description="Disordered" evidence="1">
    <location>
        <begin position="378"/>
        <end position="416"/>
    </location>
</feature>
<evidence type="ECO:0000256" key="1">
    <source>
        <dbReference type="SAM" id="MobiDB-lite"/>
    </source>
</evidence>
<evidence type="ECO:0008006" key="4">
    <source>
        <dbReference type="Google" id="ProtNLM"/>
    </source>
</evidence>